<name>A0AAE0GRS4_9CHLO</name>
<keyword evidence="8" id="KW-0539">Nucleus</keyword>
<keyword evidence="6" id="KW-0238">DNA-binding</keyword>
<evidence type="ECO:0000313" key="13">
    <source>
        <dbReference type="Proteomes" id="UP001190700"/>
    </source>
</evidence>
<keyword evidence="9" id="KW-0863">Zinc-finger</keyword>
<feature type="compositionally biased region" description="Basic and acidic residues" evidence="10">
    <location>
        <begin position="490"/>
        <end position="500"/>
    </location>
</feature>
<feature type="region of interest" description="Disordered" evidence="10">
    <location>
        <begin position="1"/>
        <end position="88"/>
    </location>
</feature>
<comment type="caution">
    <text evidence="12">The sequence shown here is derived from an EMBL/GenBank/DDBJ whole genome shotgun (WGS) entry which is preliminary data.</text>
</comment>
<keyword evidence="4" id="KW-0677">Repeat</keyword>
<dbReference type="InterPro" id="IPR000684">
    <property type="entry name" value="RNA_pol_II_repeat_euk"/>
</dbReference>
<dbReference type="GO" id="GO:0006366">
    <property type="term" value="P:transcription by RNA polymerase II"/>
    <property type="evidence" value="ECO:0007669"/>
    <property type="project" value="InterPro"/>
</dbReference>
<evidence type="ECO:0000256" key="10">
    <source>
        <dbReference type="SAM" id="MobiDB-lite"/>
    </source>
</evidence>
<evidence type="ECO:0000256" key="5">
    <source>
        <dbReference type="ARBA" id="ARBA00022833"/>
    </source>
</evidence>
<proteinExistence type="predicted"/>
<dbReference type="Pfam" id="PF05001">
    <property type="entry name" value="RNA_pol_Rpb1_R"/>
    <property type="match status" value="3"/>
</dbReference>
<evidence type="ECO:0000256" key="8">
    <source>
        <dbReference type="ARBA" id="ARBA00023242"/>
    </source>
</evidence>
<dbReference type="GO" id="GO:0003677">
    <property type="term" value="F:DNA binding"/>
    <property type="evidence" value="ECO:0007669"/>
    <property type="project" value="UniProtKB-KW"/>
</dbReference>
<dbReference type="PROSITE" id="PS50089">
    <property type="entry name" value="ZF_RING_2"/>
    <property type="match status" value="1"/>
</dbReference>
<keyword evidence="3" id="KW-0479">Metal-binding</keyword>
<evidence type="ECO:0000256" key="2">
    <source>
        <dbReference type="ARBA" id="ARBA00022553"/>
    </source>
</evidence>
<feature type="region of interest" description="Disordered" evidence="10">
    <location>
        <begin position="442"/>
        <end position="508"/>
    </location>
</feature>
<dbReference type="GO" id="GO:0008270">
    <property type="term" value="F:zinc ion binding"/>
    <property type="evidence" value="ECO:0007669"/>
    <property type="project" value="UniProtKB-KW"/>
</dbReference>
<reference evidence="12 13" key="1">
    <citation type="journal article" date="2015" name="Genome Biol. Evol.">
        <title>Comparative Genomics of a Bacterivorous Green Alga Reveals Evolutionary Causalities and Consequences of Phago-Mixotrophic Mode of Nutrition.</title>
        <authorList>
            <person name="Burns J.A."/>
            <person name="Paasch A."/>
            <person name="Narechania A."/>
            <person name="Kim E."/>
        </authorList>
    </citation>
    <scope>NUCLEOTIDE SEQUENCE [LARGE SCALE GENOMIC DNA]</scope>
    <source>
        <strain evidence="12 13">PLY_AMNH</strain>
    </source>
</reference>
<organism evidence="12 13">
    <name type="scientific">Cymbomonas tetramitiformis</name>
    <dbReference type="NCBI Taxonomy" id="36881"/>
    <lineage>
        <taxon>Eukaryota</taxon>
        <taxon>Viridiplantae</taxon>
        <taxon>Chlorophyta</taxon>
        <taxon>Pyramimonadophyceae</taxon>
        <taxon>Pyramimonadales</taxon>
        <taxon>Pyramimonadaceae</taxon>
        <taxon>Cymbomonas</taxon>
    </lineage>
</organism>
<comment type="subcellular location">
    <subcellularLocation>
        <location evidence="1">Nucleus</location>
    </subcellularLocation>
</comment>
<dbReference type="EMBL" id="LGRX02003081">
    <property type="protein sequence ID" value="KAK3282988.1"/>
    <property type="molecule type" value="Genomic_DNA"/>
</dbReference>
<evidence type="ECO:0000256" key="7">
    <source>
        <dbReference type="ARBA" id="ARBA00023163"/>
    </source>
</evidence>
<dbReference type="Proteomes" id="UP001190700">
    <property type="component" value="Unassembled WGS sequence"/>
</dbReference>
<evidence type="ECO:0000256" key="3">
    <source>
        <dbReference type="ARBA" id="ARBA00022723"/>
    </source>
</evidence>
<feature type="compositionally biased region" description="Polar residues" evidence="10">
    <location>
        <begin position="69"/>
        <end position="88"/>
    </location>
</feature>
<evidence type="ECO:0000256" key="1">
    <source>
        <dbReference type="ARBA" id="ARBA00004123"/>
    </source>
</evidence>
<feature type="compositionally biased region" description="Polar residues" evidence="10">
    <location>
        <begin position="1"/>
        <end position="23"/>
    </location>
</feature>
<evidence type="ECO:0000256" key="9">
    <source>
        <dbReference type="PROSITE-ProRule" id="PRU00175"/>
    </source>
</evidence>
<gene>
    <name evidence="12" type="ORF">CYMTET_9301</name>
</gene>
<dbReference type="AlphaFoldDB" id="A0AAE0GRS4"/>
<keyword evidence="7" id="KW-0804">Transcription</keyword>
<evidence type="ECO:0000313" key="12">
    <source>
        <dbReference type="EMBL" id="KAK3282988.1"/>
    </source>
</evidence>
<evidence type="ECO:0000256" key="6">
    <source>
        <dbReference type="ARBA" id="ARBA00023125"/>
    </source>
</evidence>
<feature type="domain" description="RING-type" evidence="11">
    <location>
        <begin position="192"/>
        <end position="236"/>
    </location>
</feature>
<dbReference type="InterPro" id="IPR001841">
    <property type="entry name" value="Znf_RING"/>
</dbReference>
<sequence length="508" mass="59435">MENILVPNQFTTTNSSENINNQWDVDYDIDSPEYSPTSPAYNPTSPAHSPTSPAYNPTSPAHSPTSPAYNPTSPAHNPTSPAHNPVSSARRNHMLSSFGFTDSDSDEEPFQNEHPLQDKDIQTLINILNIQSKSLLNIDNVLSFDDRKFLQTKKFYKPVPEFAEKLQEGVAQVEFEKRLTDITKAIMSRVFCSVCRNHIKEDVDIFRVCIEEHPVQHLECSKCFHKDRTENCPLCRGDRPQSPTLQPKQLRHDFYHTKCQECPLCTDDTMLTAQQLLEHIETDCAAVKYSEITVDERKLGLLLSKKREEHFTEFWTLPKTASCIQEAMSQVKKRIDDNHKRQQDEWNRTKAAHEVFKHDSQKEIKQLEEIINKKQSQYEILLGKYNFQENLVKVAYAHRVERSRLEKEVTKLCKQIEETREENKKLERHLENYQQCIVSLQRKQRMPERPQEQARGDPWEYRRPQYDDMRSWKGQSGGQAFVGPCRGQKRPRENHVSDQSRRRRWIRD</sequence>
<keyword evidence="5" id="KW-0862">Zinc</keyword>
<evidence type="ECO:0000256" key="4">
    <source>
        <dbReference type="ARBA" id="ARBA00022737"/>
    </source>
</evidence>
<feature type="compositionally biased region" description="Low complexity" evidence="10">
    <location>
        <begin position="43"/>
        <end position="68"/>
    </location>
</feature>
<keyword evidence="2" id="KW-0597">Phosphoprotein</keyword>
<keyword evidence="13" id="KW-1185">Reference proteome</keyword>
<feature type="compositionally biased region" description="Basic and acidic residues" evidence="10">
    <location>
        <begin position="445"/>
        <end position="471"/>
    </location>
</feature>
<dbReference type="GO" id="GO:0005634">
    <property type="term" value="C:nucleus"/>
    <property type="evidence" value="ECO:0007669"/>
    <property type="project" value="UniProtKB-SubCell"/>
</dbReference>
<protein>
    <recommendedName>
        <fullName evidence="11">RING-type domain-containing protein</fullName>
    </recommendedName>
</protein>
<accession>A0AAE0GRS4</accession>
<evidence type="ECO:0000259" key="11">
    <source>
        <dbReference type="PROSITE" id="PS50089"/>
    </source>
</evidence>